<comment type="caution">
    <text evidence="2">The sequence shown here is derived from an EMBL/GenBank/DDBJ whole genome shotgun (WGS) entry which is preliminary data.</text>
</comment>
<dbReference type="eggNOG" id="COG2931">
    <property type="taxonomic scope" value="Bacteria"/>
</dbReference>
<dbReference type="EMBL" id="ATJV01000079">
    <property type="protein sequence ID" value="EPZ14571.1"/>
    <property type="molecule type" value="Genomic_DNA"/>
</dbReference>
<dbReference type="STRING" id="1348657.M622_18465"/>
<keyword evidence="3" id="KW-1185">Reference proteome</keyword>
<dbReference type="eggNOG" id="COG3291">
    <property type="taxonomic scope" value="Bacteria"/>
</dbReference>
<dbReference type="SMART" id="SM00089">
    <property type="entry name" value="PKD"/>
    <property type="match status" value="7"/>
</dbReference>
<dbReference type="CDD" id="cd00146">
    <property type="entry name" value="PKD"/>
    <property type="match status" value="3"/>
</dbReference>
<reference evidence="2 3" key="1">
    <citation type="submission" date="2013-06" db="EMBL/GenBank/DDBJ databases">
        <title>Draft genome sequence of Thauera terpenica.</title>
        <authorList>
            <person name="Liu B."/>
            <person name="Frostegard A.H."/>
            <person name="Shapleigh J.P."/>
        </authorList>
    </citation>
    <scope>NUCLEOTIDE SEQUENCE [LARGE SCALE GENOMIC DNA]</scope>
    <source>
        <strain evidence="2 3">58Eu</strain>
    </source>
</reference>
<name>S9ZJ48_9RHOO</name>
<dbReference type="InterPro" id="IPR000601">
    <property type="entry name" value="PKD_dom"/>
</dbReference>
<evidence type="ECO:0000259" key="1">
    <source>
        <dbReference type="PROSITE" id="PS50093"/>
    </source>
</evidence>
<dbReference type="eggNOG" id="COG0726">
    <property type="taxonomic scope" value="Bacteria"/>
</dbReference>
<feature type="domain" description="PKD" evidence="1">
    <location>
        <begin position="4519"/>
        <end position="4569"/>
    </location>
</feature>
<feature type="domain" description="PKD" evidence="1">
    <location>
        <begin position="3557"/>
        <end position="3614"/>
    </location>
</feature>
<dbReference type="InterPro" id="IPR013783">
    <property type="entry name" value="Ig-like_fold"/>
</dbReference>
<feature type="non-terminal residue" evidence="2">
    <location>
        <position position="4625"/>
    </location>
</feature>
<dbReference type="Pfam" id="PF18911">
    <property type="entry name" value="PKD_4"/>
    <property type="match status" value="3"/>
</dbReference>
<proteinExistence type="predicted"/>
<dbReference type="InterPro" id="IPR022409">
    <property type="entry name" value="PKD/Chitinase_dom"/>
</dbReference>
<dbReference type="OrthoDB" id="6091599at2"/>
<evidence type="ECO:0000313" key="2">
    <source>
        <dbReference type="EMBL" id="EPZ14571.1"/>
    </source>
</evidence>
<gene>
    <name evidence="2" type="ORF">M622_18465</name>
</gene>
<feature type="domain" description="PKD" evidence="1">
    <location>
        <begin position="3650"/>
        <end position="3698"/>
    </location>
</feature>
<dbReference type="Gene3D" id="2.60.40.10">
    <property type="entry name" value="Immunoglobulins"/>
    <property type="match status" value="9"/>
</dbReference>
<dbReference type="SUPFAM" id="SSF49299">
    <property type="entry name" value="PKD domain"/>
    <property type="match status" value="4"/>
</dbReference>
<dbReference type="PROSITE" id="PS50093">
    <property type="entry name" value="PKD"/>
    <property type="match status" value="4"/>
</dbReference>
<sequence>MSHYAEEKVNAYSPDYQYAPAASKLSGGGYVVVWTSRDQDGSGDGIYAQRHDASGVPVGPEFRVNTTTAGAQLAPQVAGLSDGSFAVVWTDQGGADGSSYGVYLQRYTADGAPLGSEQRVNTYTTSQQDEPALAAYGGGFVVTWSSYGPDGSGLGVQAQRFGNAGTAVGAEFGVNASASGNQYEPDVAATADGRFVIVWRSDGQDGSSAGVYAQRFNADGTTAGTEFRVNTHTANGQYEAQVVALAGGGFVVVWRSDSQDGSSAGVYAQVYAGDGTAVGGEFRVNESTVGGQYQPDVTALGSGGFAVTWRNDNYDMSGSGSYQDVYVREYDAGGVALGAQVKVNTPTPTQTAQYEPAIASLGNDNYVIVWRSDNQEVDGGHSAIYQSLFGNPADMPRQANPELNEFGGALVLGENAVNASPQIIDPVLSLHDADSTDFDGGRVEIFYTRFGGVEDQLGVNNEGTGVGQIGVSGSTVSFNDGSGAVTIGTISGGGNGASLVIELNASASVDAVEQLLQNLTYANTSNSPQASRSIAVRVYDGDGGASAAAEVSIQVVREDDGVARVWAEEVVNTYTASTQEWPAVATLADGSYVVTWDSNAQDGSQGGIYAQRFANNGEALGAEFRVNTLVNGDQSWAQIAALSDGGFVISWQDSAGNDGSGWGSFAQRFDATGAAQGAQLLLNTTTSGTQYHSNVAGYSGGFAAVWSNGNDIYLQRFDNVGAKQGGETLVSTAPGSASAQSGAQYQPGIASASDGKLVIVWADGGGNDGDSYGVFGRTYDAVSGTFGNTFLVSTTTASYQSYASDGNHAPDVAMLDGGGFVVVWSSYDQDSASTWGVYGQRFDAAGNKLGGEFQVNETTAGSQYMSEVSALSGGGFVVSFYNDNYDVAGSGTTADVYIREYDATGSAVDGQRKLESPDNSTAHQPVVADLGSGNFAVIYSSYATSANGGNNTHEIRQQLFGDATELARPSADPVLDGLRTTLNLSYNNASALYAGSAQVIDPAVYVSDADSVNFASGKLIVHFLDGTPATHANETLAIRNQGTGAGEIGVSGNDVSYGGMVIGSFSGAAAGADLLVALNASATAEAVQALVQNVTYVHAAPGTSQTDRYLGFRLFDGDGAASAAQAVLVRIQASVTPAAVELLDVEPAVTLSESAAQAGVVLDPGVQLGYNGATGFAGGSLTVSYVSNTGRPEDQLSIRNEGSAAAQVGVSGADISYGGVLIGTINAADTGANGDQLVINFNATATAQAIERVIENLSYRTSSDGPLASRTVQIVVRDGASVASSASQMVINITPEADGASPLFGEQQVNTYELGQQTAPVVAALQGANVGSYVVVWRSENAQDGSGYGVYGQRFDAKGAAVGAEFQVNTFAQNNQYEPEVSALANGGFVVVWHSDSQDGSGSGIYAQRYGADGALAGSEFRVSTTTTGNQYEPAVIGLSDGSFVVAYRSDYTASTYTTDVLAKRYAADGTLLADEFTLNTTVSGTQFNPRLAALPGGKFVAVYADASANDGSGYGVFSKVFNADGTVAVAEQGVPSTVAGNQYGHDVAVLADGSYVVVWWSADDQIHGQRFDGSGAKVGGQFQVSTVDSVPYQDYARVTALGDGGFVVAWDSYNGVGGSTYDVFVQQFDAAGNKIDGATVVNSTIASTQYLPDLAGLTGNNFVVAWAGYNQEANTANSYGVFSQIMGTPGSIVRSAAPELVDVVASVTFLESAVNASPQLIDGAVRLSDADSANFAGGELVAAIIPAGQNQAVYELAQDQLGIRNQGNDPGQIGVSGNTVSYGGVAIGTLGSNGANGADLMVSLNVNATPQAVEALIENLSYANSSTDPAATRLVSIRVNDGAGGASMPRTVQINVTPETDGVSKLFGEQQVNTYEAGYQTMPAVSALQGANAGSYVVVWRSDDGQDGSGYGVFGQRYDARGAAVGAEFQVSSEGLGNQYEPEVGALANGGFVVVWRSDSQDGSGSGIYAQRYGADGALAGDEFRVNATTTGNQYEPAVIGLSDGSFVVAYRSDYSASSSSYVYDVLAQRYGADGMVLGGEFTLNTTVSGTQFNPRLAALPGGKFVVVYGDASANDGSGYGVFSKVFNADGTVAVAEQGVPSTVAGNQYGHDVAVLADGSYVVVWWSADDQIHGQRFDGSGAKVGGQFQVSTVDSVPYQDYARVTALGDGGFVVAWDSYNGVGGSTYDVFVQQFDAAGNKIDGATVVNSTIASTQYLPDLADLAGLTGSNFVVAWAGYNQEANTANSYGVFSQIMGTPGSIVRSAAPELVDVVGSVTFMENTVNASPQLIDGAVRLSDADSANFAGGQLVVSVLSGYGNIQQAQLVQQAETQDAFGIRNQGGGAGQVGVSGSAVSYGGVTIGTITTDGMAGRDLVVTFNPSATAPAVEAVIENLTYRNTVSNPVETRTVSIQVSDGAGGASVPRVLTIKVTPEYDGAQPLFAEEVVNTYTPGEQSASAMARLADGGYVTVWTSQAQDGWGYGIYGQRYDAQGVAVGNQFQANNYTPYDQVEPVVTSLAGGGFVVLWTDRGGADGNGYGVFGQRYDADGLQVGEAILVNTSATGNQHQPAAASLPGGGFVVAWYSDGQQDGRYYDVYVQRFDDNGQALGSETRANASTGFENNGQYEPAITALADGSFVVTWRSDNQDSSSTGVYGQRFAADGSVLGSEFRINTYTDSTQYEPSIAALADGGFVVAWTSYYQDGGSTTGVFAQRYGADGTAVGAEFRVNTTTVDSEQQPSVAGLANGGFVVAWMASGEIFVQQYDAAGLPVDGQTRVDVKDAYWASEPAVLALSNGNFVVSWTDYRDDADVNSYGVFQRVFGNPADFSRQGNPELVDVASSVSFGENAVNLAPQLIDPDVGLIDPDSANFDGGRLEVDYISGYGGQDQLGMEGLENQDQLGIRSEGDAPTQVRVSGLNVYYSGTLIGALVADGSNHGKLVLEFNANATVPAVESVIENLTYQNTSSNPFASRTISIRVTDGDGGASDARFVTLNVTPEVDGAVPRGLERQVNTTVGGQQTNPAITHLADGGYVVVWTDEGGADGSSYGVYGQRYDADDNALGSEFRVNTTTANAQYEPGVVGLAGGGFAVVWRSDGQDGSGSGVYAQVFNGTGSAVGGQTQVNTMTSSNQYQPDATATADGGFVVAWYHDSYSASNTEYADIFFQRLDATGGKLGAETRANPPLGSTFEYQSEPAIAWLADGGFVVTWTDSSATDGEGNGVFGQRFDATGNALGTAFRANTYTGSNQYEPDVAALEDGGYIVVWRSDGQDLSGAGVYGQRYAADGSTVGTEFRVNTSTSGSQFEPAVTGLANGGWVVSWTDQYGAAANTYDVFLQQYDAAGRQVDGETLVNSYTPYVQQQPAITAMADGGFVVAWSSYVYSSDQNGDGLPDGGNDTFEIHLQRYSNTAPQISPFTVNGLEEAVIVLEAQLFIDSFSDAEGQNLAAIRVTTLPAEGVLKLDGVAVTPGQEISLADLQAGKLSYQGELNYFGLDQFAWTGSDGVAYAPTPVFSIINLANVNDAPALQAGADDTAAEGTWFSHALTLGDPDPDTHLITVDWGDGSAPSQYSTSAAVYNISHYFPDNGTYTVTVTANDQAGQANSVETDSFEVVVSNVAPDLNLFGNATVEQSQPYTLTLGSVYDPGADTVTEYRIDWGDGSAVQVVAAGDLPQNRQLNHSYATAGERTISVTLVDEDGTHAGVDTQLVQVSAPAEVLTVNAGSDLTVNEGQYFVPAISFADPSDTDPVGRLYTIDWGDGSTSSGRTFNPSSLGIGHTYADGDASYTVTVTVDDDGAQSGSDSFEVTVNNVAPTLNLSGGGSVAEGALYTLAISSSDPGADTIASYSIDWGDGSAATALTAAELVTLGGSVTHAYADGAAGGTARTITVNATDEDGTWTQTRALTVNNVAPTIALSGNLTVDEGSSFTLTLGAVTDPGQDTPTSYTINWGDGAVEVVNSLGDYTHAYADGSINRTISVLVTDEDGQHSNAGTWTVTVNNVAPAVLLTGAAVSAEGASYALNLVGSDPAGTADTLSYSIDWGDGSAAQLLTAAELSTLGGNVAHIYTDDEDGPVNSTGHTITVTVSDEDGGSSSSTKTVTVNNVAPTIDASGATSTTAGLVYTLSLSNYFDPGADTLLANGIEVDWGDGSSSTVSVPGDLTHTYAAAGTPTIRVSLSDEDGSFADVASIAVTVLEPADTVVIASQVPGAITEGGIFTRNIAFTDGEDSGGDGWAYDVVWSDGVTQSGTTTTQGFVLSRSAADGPATLNASITVSDTSGTDSDTGNLVLQVNNVAPTAAVTGAATVAEATPYTLAVGAVVDPGVDTVSAYAIDWGDGSVDSFTPSEWATAAGSFDHVYADGGAGGTARTITVSATDEDGTHVLGTQALTVLNLAPAVLASGADAIDEGGAYALSLVGSDPAGTADTLSYSIDWGDGSAAQHLTAAELAVLGGEVLHTFADDEDGPINATDRTITVTVSDEDGDSSSSTKTVTVNNVAPTIALAGAATVVEDSAYTLTLGAVVDPGTDTVSSYLVDWGDGSNSIVSAAGDLNHVYADPGSYSIGVGLVDEDGTHASVASRDVLVTAAGGGNTPPVVQDESYTVRAGQTLAVGVAAGLLANDSDADGDALQVL</sequence>
<protein>
    <recommendedName>
        <fullName evidence="1">PKD domain-containing protein</fullName>
    </recommendedName>
</protein>
<evidence type="ECO:0000313" key="3">
    <source>
        <dbReference type="Proteomes" id="UP000015455"/>
    </source>
</evidence>
<feature type="domain" description="PKD" evidence="1">
    <location>
        <begin position="4140"/>
        <end position="4188"/>
    </location>
</feature>
<dbReference type="RefSeq" id="WP_021250354.1">
    <property type="nucleotide sequence ID" value="NZ_ATJV01000079.1"/>
</dbReference>
<organism evidence="2 3">
    <name type="scientific">Thauera terpenica 58Eu</name>
    <dbReference type="NCBI Taxonomy" id="1348657"/>
    <lineage>
        <taxon>Bacteria</taxon>
        <taxon>Pseudomonadati</taxon>
        <taxon>Pseudomonadota</taxon>
        <taxon>Betaproteobacteria</taxon>
        <taxon>Rhodocyclales</taxon>
        <taxon>Zoogloeaceae</taxon>
        <taxon>Thauera</taxon>
    </lineage>
</organism>
<dbReference type="InterPro" id="IPR035986">
    <property type="entry name" value="PKD_dom_sf"/>
</dbReference>
<dbReference type="Proteomes" id="UP000015455">
    <property type="component" value="Unassembled WGS sequence"/>
</dbReference>
<accession>S9ZJ48</accession>
<dbReference type="eggNOG" id="COG5295">
    <property type="taxonomic scope" value="Bacteria"/>
</dbReference>